<dbReference type="Gene3D" id="3.40.50.720">
    <property type="entry name" value="NAD(P)-binding Rossmann-like Domain"/>
    <property type="match status" value="1"/>
</dbReference>
<dbReference type="AlphaFoldDB" id="A0A8J6XLL8"/>
<dbReference type="NCBIfam" id="NF008400">
    <property type="entry name" value="PRK11199.1"/>
    <property type="match status" value="1"/>
</dbReference>
<dbReference type="EC" id="5.4.99.5" evidence="4"/>
<dbReference type="Pfam" id="PF20463">
    <property type="entry name" value="PDH_C"/>
    <property type="match status" value="1"/>
</dbReference>
<dbReference type="EC" id="1.3.1.12" evidence="4"/>
<dbReference type="EMBL" id="JACXAE010000074">
    <property type="protein sequence ID" value="MBD2775061.1"/>
    <property type="molecule type" value="Genomic_DNA"/>
</dbReference>
<keyword evidence="4" id="KW-0413">Isomerase</keyword>
<keyword evidence="5" id="KW-1185">Reference proteome</keyword>
<comment type="caution">
    <text evidence="4">The sequence shown here is derived from an EMBL/GenBank/DDBJ whole genome shotgun (WGS) entry which is preliminary data.</text>
</comment>
<proteinExistence type="inferred from homology"/>
<sequence>MIPTVTNLTSVTPQKITIIGGSGKMGQFFQAQLEAAGHHVSSLDRSDWEHEDRLEQLLGLADIVLVSVPIERTVDVIERAAKYLGKTTALADITSLKTEPLFAMLKHHNGPVMGLHPMFGPSVKSFSGQKVVVCPGRNDSIFQWLLDLMESQGAQLITCTPEEHDRLMVIIQATRHFARFSLGVFLTEEEVNIDRSLSMASPPYRQEIDIVKRLFAQSSHLCVDIMLATEERCQAIARLADTYNRLAKLVLEKDREALIQEFETTQSLFSDISSHKSDSVTQMSYENHADRHISRHRMSVVSNR</sequence>
<name>A0A8J6XLL8_9CYAN</name>
<evidence type="ECO:0000313" key="4">
    <source>
        <dbReference type="EMBL" id="MBD2775061.1"/>
    </source>
</evidence>
<dbReference type="PANTHER" id="PTHR21363">
    <property type="entry name" value="PREPHENATE DEHYDROGENASE"/>
    <property type="match status" value="1"/>
</dbReference>
<comment type="similarity">
    <text evidence="1">Belongs to the prephenate/arogenate dehydrogenase family.</text>
</comment>
<dbReference type="GO" id="GO:0008977">
    <property type="term" value="F:prephenate dehydrogenase (NAD+) activity"/>
    <property type="evidence" value="ECO:0007669"/>
    <property type="project" value="UniProtKB-EC"/>
</dbReference>
<evidence type="ECO:0000313" key="5">
    <source>
        <dbReference type="Proteomes" id="UP000629098"/>
    </source>
</evidence>
<dbReference type="SUPFAM" id="SSF48179">
    <property type="entry name" value="6-phosphogluconate dehydrogenase C-terminal domain-like"/>
    <property type="match status" value="1"/>
</dbReference>
<dbReference type="InterPro" id="IPR046825">
    <property type="entry name" value="PDH_C"/>
</dbReference>
<reference evidence="4" key="1">
    <citation type="submission" date="2020-09" db="EMBL/GenBank/DDBJ databases">
        <title>Iningainema tapete sp. nov. (Scytonemataceae, Cyanobacteria) from greenhouses in central Florida (USA) produces two types of nodularin with biosynthetic potential for microcystin-LR and anabaenopeptins.</title>
        <authorList>
            <person name="Berthold D.E."/>
            <person name="Lefler F.W."/>
            <person name="Huang I.-S."/>
            <person name="Abdulla H."/>
            <person name="Zimba P.V."/>
            <person name="Laughinghouse H.D. IV."/>
        </authorList>
    </citation>
    <scope>NUCLEOTIDE SEQUENCE</scope>
    <source>
        <strain evidence="4">BLCCT55</strain>
    </source>
</reference>
<dbReference type="GO" id="GO:0004665">
    <property type="term" value="F:prephenate dehydrogenase (NADP+) activity"/>
    <property type="evidence" value="ECO:0007669"/>
    <property type="project" value="InterPro"/>
</dbReference>
<dbReference type="RefSeq" id="WP_190832944.1">
    <property type="nucleotide sequence ID" value="NZ_CAWPPI010000074.1"/>
</dbReference>
<dbReference type="InterPro" id="IPR008927">
    <property type="entry name" value="6-PGluconate_DH-like_C_sf"/>
</dbReference>
<evidence type="ECO:0000256" key="1">
    <source>
        <dbReference type="ARBA" id="ARBA00007964"/>
    </source>
</evidence>
<dbReference type="InterPro" id="IPR050812">
    <property type="entry name" value="Preph/Arog_dehydrog"/>
</dbReference>
<evidence type="ECO:0000256" key="2">
    <source>
        <dbReference type="ARBA" id="ARBA00023002"/>
    </source>
</evidence>
<dbReference type="GO" id="GO:0006571">
    <property type="term" value="P:tyrosine biosynthetic process"/>
    <property type="evidence" value="ECO:0007669"/>
    <property type="project" value="InterPro"/>
</dbReference>
<dbReference type="GO" id="GO:0070403">
    <property type="term" value="F:NAD+ binding"/>
    <property type="evidence" value="ECO:0007669"/>
    <property type="project" value="InterPro"/>
</dbReference>
<dbReference type="PROSITE" id="PS51176">
    <property type="entry name" value="PDH_ADH"/>
    <property type="match status" value="1"/>
</dbReference>
<dbReference type="Pfam" id="PF02153">
    <property type="entry name" value="PDH_N"/>
    <property type="match status" value="1"/>
</dbReference>
<dbReference type="Proteomes" id="UP000629098">
    <property type="component" value="Unassembled WGS sequence"/>
</dbReference>
<dbReference type="InterPro" id="IPR046826">
    <property type="entry name" value="PDH_N"/>
</dbReference>
<gene>
    <name evidence="4" type="primary">tyrA</name>
    <name evidence="4" type="ORF">ICL16_24090</name>
</gene>
<dbReference type="GO" id="GO:0004106">
    <property type="term" value="F:chorismate mutase activity"/>
    <property type="evidence" value="ECO:0007669"/>
    <property type="project" value="UniProtKB-EC"/>
</dbReference>
<accession>A0A8J6XLL8</accession>
<dbReference type="Gene3D" id="1.10.3660.10">
    <property type="entry name" value="6-phosphogluconate dehydrogenase C-terminal like domain"/>
    <property type="match status" value="1"/>
</dbReference>
<feature type="domain" description="Prephenate/arogenate dehydrogenase" evidence="3">
    <location>
        <begin position="14"/>
        <end position="280"/>
    </location>
</feature>
<protein>
    <submittedName>
        <fullName evidence="4">Bifunctional chorismate mutase/prephenate dehydrogenase</fullName>
        <ecNumber evidence="4">1.3.1.12</ecNumber>
        <ecNumber evidence="4">5.4.99.5</ecNumber>
    </submittedName>
</protein>
<dbReference type="InterPro" id="IPR036291">
    <property type="entry name" value="NAD(P)-bd_dom_sf"/>
</dbReference>
<dbReference type="InterPro" id="IPR003099">
    <property type="entry name" value="Prephen_DH"/>
</dbReference>
<organism evidence="4 5">
    <name type="scientific">Iningainema tapete BLCC-T55</name>
    <dbReference type="NCBI Taxonomy" id="2748662"/>
    <lineage>
        <taxon>Bacteria</taxon>
        <taxon>Bacillati</taxon>
        <taxon>Cyanobacteriota</taxon>
        <taxon>Cyanophyceae</taxon>
        <taxon>Nostocales</taxon>
        <taxon>Scytonemataceae</taxon>
        <taxon>Iningainema tapete</taxon>
    </lineage>
</organism>
<dbReference type="SUPFAM" id="SSF51735">
    <property type="entry name" value="NAD(P)-binding Rossmann-fold domains"/>
    <property type="match status" value="1"/>
</dbReference>
<evidence type="ECO:0000259" key="3">
    <source>
        <dbReference type="PROSITE" id="PS51176"/>
    </source>
</evidence>
<keyword evidence="2 4" id="KW-0560">Oxidoreductase</keyword>
<dbReference type="PANTHER" id="PTHR21363:SF0">
    <property type="entry name" value="PREPHENATE DEHYDROGENASE [NADP(+)]"/>
    <property type="match status" value="1"/>
</dbReference>